<sequence>MSFDLGKSLFYSPELFALST</sequence>
<reference evidence="1" key="1">
    <citation type="submission" date="2014-09" db="EMBL/GenBank/DDBJ databases">
        <authorList>
            <person name="Magalhaes I.L.F."/>
            <person name="Oliveira U."/>
            <person name="Santos F.R."/>
            <person name="Vidigal T.H.D.A."/>
            <person name="Brescovit A.D."/>
            <person name="Santos A.J."/>
        </authorList>
    </citation>
    <scope>NUCLEOTIDE SEQUENCE</scope>
    <source>
        <tissue evidence="1">Shoot tissue taken approximately 20 cm above the soil surface</tissue>
    </source>
</reference>
<organism evidence="1">
    <name type="scientific">Arundo donax</name>
    <name type="common">Giant reed</name>
    <name type="synonym">Donax arundinaceus</name>
    <dbReference type="NCBI Taxonomy" id="35708"/>
    <lineage>
        <taxon>Eukaryota</taxon>
        <taxon>Viridiplantae</taxon>
        <taxon>Streptophyta</taxon>
        <taxon>Embryophyta</taxon>
        <taxon>Tracheophyta</taxon>
        <taxon>Spermatophyta</taxon>
        <taxon>Magnoliopsida</taxon>
        <taxon>Liliopsida</taxon>
        <taxon>Poales</taxon>
        <taxon>Poaceae</taxon>
        <taxon>PACMAD clade</taxon>
        <taxon>Arundinoideae</taxon>
        <taxon>Arundineae</taxon>
        <taxon>Arundo</taxon>
    </lineage>
</organism>
<dbReference type="EMBL" id="GBRH01179998">
    <property type="protein sequence ID" value="JAE17898.1"/>
    <property type="molecule type" value="Transcribed_RNA"/>
</dbReference>
<protein>
    <submittedName>
        <fullName evidence="1">Uncharacterized protein</fullName>
    </submittedName>
</protein>
<name>A0A0A9GB23_ARUDO</name>
<proteinExistence type="predicted"/>
<dbReference type="AlphaFoldDB" id="A0A0A9GB23"/>
<accession>A0A0A9GB23</accession>
<reference evidence="1" key="2">
    <citation type="journal article" date="2015" name="Data Brief">
        <title>Shoot transcriptome of the giant reed, Arundo donax.</title>
        <authorList>
            <person name="Barrero R.A."/>
            <person name="Guerrero F.D."/>
            <person name="Moolhuijzen P."/>
            <person name="Goolsby J.A."/>
            <person name="Tidwell J."/>
            <person name="Bellgard S.E."/>
            <person name="Bellgard M.I."/>
        </authorList>
    </citation>
    <scope>NUCLEOTIDE SEQUENCE</scope>
    <source>
        <tissue evidence="1">Shoot tissue taken approximately 20 cm above the soil surface</tissue>
    </source>
</reference>
<evidence type="ECO:0000313" key="1">
    <source>
        <dbReference type="EMBL" id="JAE17898.1"/>
    </source>
</evidence>